<dbReference type="OrthoDB" id="4775372at2"/>
<feature type="transmembrane region" description="Helical" evidence="7">
    <location>
        <begin position="454"/>
        <end position="479"/>
    </location>
</feature>
<dbReference type="Gene3D" id="3.10.20.90">
    <property type="entry name" value="Phosphatidylinositol 3-kinase Catalytic Subunit, Chain A, domain 1"/>
    <property type="match status" value="1"/>
</dbReference>
<organism evidence="9 10">
    <name type="scientific">Actinoplanes lutulentus</name>
    <dbReference type="NCBI Taxonomy" id="1287878"/>
    <lineage>
        <taxon>Bacteria</taxon>
        <taxon>Bacillati</taxon>
        <taxon>Actinomycetota</taxon>
        <taxon>Actinomycetes</taxon>
        <taxon>Micromonosporales</taxon>
        <taxon>Micromonosporaceae</taxon>
        <taxon>Actinoplanes</taxon>
    </lineage>
</organism>
<dbReference type="AlphaFoldDB" id="A0A327YZM3"/>
<feature type="transmembrane region" description="Helical" evidence="7">
    <location>
        <begin position="252"/>
        <end position="271"/>
    </location>
</feature>
<evidence type="ECO:0000313" key="9">
    <source>
        <dbReference type="EMBL" id="RAK27281.1"/>
    </source>
</evidence>
<dbReference type="InterPro" id="IPR044049">
    <property type="entry name" value="EccD_transm"/>
</dbReference>
<evidence type="ECO:0000313" key="10">
    <source>
        <dbReference type="Proteomes" id="UP000249341"/>
    </source>
</evidence>
<feature type="transmembrane region" description="Helical" evidence="7">
    <location>
        <begin position="367"/>
        <end position="385"/>
    </location>
</feature>
<comment type="subcellular location">
    <subcellularLocation>
        <location evidence="1">Cell membrane</location>
        <topology evidence="1">Multi-pass membrane protein</topology>
    </subcellularLocation>
</comment>
<feature type="domain" description="EccD-like transmembrane" evidence="8">
    <location>
        <begin position="116"/>
        <end position="482"/>
    </location>
</feature>
<dbReference type="NCBIfam" id="TIGR03920">
    <property type="entry name" value="T7SS_EccD"/>
    <property type="match status" value="1"/>
</dbReference>
<comment type="caution">
    <text evidence="9">The sequence shown here is derived from an EMBL/GenBank/DDBJ whole genome shotgun (WGS) entry which is preliminary data.</text>
</comment>
<keyword evidence="5 7" id="KW-1133">Transmembrane helix</keyword>
<keyword evidence="10" id="KW-1185">Reference proteome</keyword>
<dbReference type="EMBL" id="QLMJ01000024">
    <property type="protein sequence ID" value="RAK27281.1"/>
    <property type="molecule type" value="Genomic_DNA"/>
</dbReference>
<keyword evidence="6 7" id="KW-0472">Membrane</keyword>
<dbReference type="GO" id="GO:0005886">
    <property type="term" value="C:plasma membrane"/>
    <property type="evidence" value="ECO:0007669"/>
    <property type="project" value="UniProtKB-SubCell"/>
</dbReference>
<dbReference type="Pfam" id="PF08817">
    <property type="entry name" value="YukD"/>
    <property type="match status" value="1"/>
</dbReference>
<evidence type="ECO:0000256" key="4">
    <source>
        <dbReference type="ARBA" id="ARBA00022692"/>
    </source>
</evidence>
<evidence type="ECO:0000256" key="7">
    <source>
        <dbReference type="SAM" id="Phobius"/>
    </source>
</evidence>
<feature type="transmembrane region" description="Helical" evidence="7">
    <location>
        <begin position="423"/>
        <end position="442"/>
    </location>
</feature>
<dbReference type="PIRSF" id="PIRSF017804">
    <property type="entry name" value="Secretion_EccD1"/>
    <property type="match status" value="1"/>
</dbReference>
<feature type="transmembrane region" description="Helical" evidence="7">
    <location>
        <begin position="176"/>
        <end position="194"/>
    </location>
</feature>
<gene>
    <name evidence="9" type="ORF">B0I29_124172</name>
</gene>
<dbReference type="InterPro" id="IPR006707">
    <property type="entry name" value="T7SS_EccD"/>
</dbReference>
<keyword evidence="3" id="KW-1003">Cell membrane</keyword>
<evidence type="ECO:0000256" key="5">
    <source>
        <dbReference type="ARBA" id="ARBA00022989"/>
    </source>
</evidence>
<reference evidence="9 10" key="1">
    <citation type="submission" date="2018-06" db="EMBL/GenBank/DDBJ databases">
        <title>Genomic Encyclopedia of Type Strains, Phase III (KMG-III): the genomes of soil and plant-associated and newly described type strains.</title>
        <authorList>
            <person name="Whitman W."/>
        </authorList>
    </citation>
    <scope>NUCLEOTIDE SEQUENCE [LARGE SCALE GENOMIC DNA]</scope>
    <source>
        <strain evidence="9 10">CGMCC 4.7090</strain>
    </source>
</reference>
<accession>A0A327YZM3</accession>
<dbReference type="Pfam" id="PF19053">
    <property type="entry name" value="EccD"/>
    <property type="match status" value="1"/>
</dbReference>
<evidence type="ECO:0000256" key="1">
    <source>
        <dbReference type="ARBA" id="ARBA00004651"/>
    </source>
</evidence>
<feature type="transmembrane region" description="Helical" evidence="7">
    <location>
        <begin position="119"/>
        <end position="138"/>
    </location>
</feature>
<name>A0A327YZM3_9ACTN</name>
<proteinExistence type="inferred from homology"/>
<dbReference type="RefSeq" id="WP_111654204.1">
    <property type="nucleotide sequence ID" value="NZ_JACHWI010000005.1"/>
</dbReference>
<evidence type="ECO:0000256" key="3">
    <source>
        <dbReference type="ARBA" id="ARBA00022475"/>
    </source>
</evidence>
<dbReference type="Proteomes" id="UP000249341">
    <property type="component" value="Unassembled WGS sequence"/>
</dbReference>
<evidence type="ECO:0000256" key="6">
    <source>
        <dbReference type="ARBA" id="ARBA00023136"/>
    </source>
</evidence>
<feature type="transmembrane region" description="Helical" evidence="7">
    <location>
        <begin position="144"/>
        <end position="164"/>
    </location>
</feature>
<comment type="similarity">
    <text evidence="2">Belongs to the EccD/Snm4 family.</text>
</comment>
<feature type="transmembrane region" description="Helical" evidence="7">
    <location>
        <begin position="228"/>
        <end position="245"/>
    </location>
</feature>
<feature type="transmembrane region" description="Helical" evidence="7">
    <location>
        <begin position="392"/>
        <end position="411"/>
    </location>
</feature>
<evidence type="ECO:0000259" key="8">
    <source>
        <dbReference type="Pfam" id="PF19053"/>
    </source>
</evidence>
<dbReference type="InterPro" id="IPR024962">
    <property type="entry name" value="YukD-like"/>
</dbReference>
<feature type="transmembrane region" description="Helical" evidence="7">
    <location>
        <begin position="277"/>
        <end position="297"/>
    </location>
</feature>
<protein>
    <submittedName>
        <fullName evidence="9">Type VII secretion integral membrane protein EccD</fullName>
    </submittedName>
</protein>
<keyword evidence="4 7" id="KW-0812">Transmembrane</keyword>
<evidence type="ECO:0000256" key="2">
    <source>
        <dbReference type="ARBA" id="ARBA00006162"/>
    </source>
</evidence>
<feature type="transmembrane region" description="Helical" evidence="7">
    <location>
        <begin position="340"/>
        <end position="361"/>
    </location>
</feature>
<sequence>MTAGLARVTISAPQRRVDVALPERVPLAELLPDVLRHAGVDLADQGENHGGWVLRRADGVALATGQGLQTQGVRDGEVLHLVPAHEEWPEAEYDDVVEAVAEGARRRGGIWTPATTRTATLAAAGVPLGLGLLALFAAGPGVSGVGSAGLGAAALLLLAGTIAARGHGQTSAGVALGGYALPYAFLGGAASAFAGGGPAVGGGSAAGGTGSATRWDLLTGSVAGWDPLAGSLALLVAGVLGTFAITAGVRIFAAGVTAGLLGALTALLGALASPGAAAAALISVLICGLGALPVLAVRLGRMPLPPLALPARGPGRPESETAEPPDRVAVFAAVDRTDEILIGLLLGHALLALVAFVLLALEGSLSARILIGVCATALLLRARLFVTGRLRIPLLVAGLGGFAALGADLLLTEAWDKTLLPGLIGSVLLIGTLTVTAGARYVHRPPSPYLSRAADLLEGLTVIAVIPVACAVAGLYTALSGLP</sequence>